<feature type="coiled-coil region" evidence="6">
    <location>
        <begin position="495"/>
        <end position="522"/>
    </location>
</feature>
<evidence type="ECO:0000313" key="10">
    <source>
        <dbReference type="EnsemblMetazoa" id="XP_014251723.1"/>
    </source>
</evidence>
<dbReference type="SUPFAM" id="SSF48065">
    <property type="entry name" value="DBL homology domain (DH-domain)"/>
    <property type="match status" value="1"/>
</dbReference>
<dbReference type="AlphaFoldDB" id="A0A8I6RUK8"/>
<dbReference type="Proteomes" id="UP000494040">
    <property type="component" value="Unassembled WGS sequence"/>
</dbReference>
<dbReference type="GeneID" id="106667936"/>
<sequence length="554" mass="62265">MGVEGQPFLVQAIYSFKGQNNDELCFKKGDIITVTQEEEGGWWEGTLGEKTGWFPSNYVKEYIVQTDNLSPLKTSNDITVQQRAYRTVVIKDLVDSERSFISDLQQLISSILFPLEKAHVLSKEEFNEVIGNLKEVVSLHETLLCNVETALVKSPNEQRVGKVMLLMAPRFKQTHQTYCNGHPSAAFVINKHKDKLSAYLQQLGENGQQSSILVLTSGLSKPFRRLERYSNHLQELERHLEESHPDRGDTQRAAAVFKEIAVSCSLIRRQKEMELDITTGGVRGWEGQDIAKLGSIIHMGSVAVGPDHKDRYLVLFPTTLLMLSTSHRMSAFIYEGKLPLTGIKVNKLEDTENYKNAFEIVGKGVSVFGCLIERILAICQTKEDQQKWVELITKQCEVIGAKSSHIQRASEIVVDANLEGPWSISCLRPSAPCRSSLLKSDKPPPKSEKSFEEDAEILRVIESYCTTANSRFTLNSDILDGNFKPLVEKNNMGNSEDLSGTVTELREQIQLIQNELHTLRGDVRDEKSAREQLQALLNTKVNSVKSVNELVITE</sequence>
<evidence type="ECO:0000259" key="7">
    <source>
        <dbReference type="PROSITE" id="PS50002"/>
    </source>
</evidence>
<dbReference type="RefSeq" id="XP_014251723.1">
    <property type="nucleotide sequence ID" value="XM_014396237.2"/>
</dbReference>
<dbReference type="PANTHER" id="PTHR46026">
    <property type="entry name" value="RHO-TYPE GUANINE NUCLEOTIDE EXCHANGE FACTOR, ISOFORM F"/>
    <property type="match status" value="1"/>
</dbReference>
<dbReference type="GO" id="GO:0005085">
    <property type="term" value="F:guanyl-nucleotide exchange factor activity"/>
    <property type="evidence" value="ECO:0007669"/>
    <property type="project" value="UniProtKB-KW"/>
</dbReference>
<dbReference type="KEGG" id="clec:106667936"/>
<dbReference type="Gene3D" id="1.20.900.10">
    <property type="entry name" value="Dbl homology (DH) domain"/>
    <property type="match status" value="1"/>
</dbReference>
<dbReference type="Pfam" id="PF00621">
    <property type="entry name" value="RhoGEF"/>
    <property type="match status" value="1"/>
</dbReference>
<dbReference type="SUPFAM" id="SSF50044">
    <property type="entry name" value="SH3-domain"/>
    <property type="match status" value="1"/>
</dbReference>
<keyword evidence="3" id="KW-0344">Guanine-nucleotide releasing factor</keyword>
<dbReference type="InterPro" id="IPR035899">
    <property type="entry name" value="DBL_dom_sf"/>
</dbReference>
<proteinExistence type="predicted"/>
<evidence type="ECO:0000259" key="9">
    <source>
        <dbReference type="PROSITE" id="PS50010"/>
    </source>
</evidence>
<evidence type="ECO:0000256" key="2">
    <source>
        <dbReference type="ARBA" id="ARBA00022443"/>
    </source>
</evidence>
<dbReference type="SMART" id="SM00233">
    <property type="entry name" value="PH"/>
    <property type="match status" value="1"/>
</dbReference>
<dbReference type="InterPro" id="IPR001452">
    <property type="entry name" value="SH3_domain"/>
</dbReference>
<dbReference type="CDD" id="cd11877">
    <property type="entry name" value="SH3_PIX"/>
    <property type="match status" value="1"/>
</dbReference>
<keyword evidence="11" id="KW-1185">Reference proteome</keyword>
<reference evidence="10" key="1">
    <citation type="submission" date="2022-01" db="UniProtKB">
        <authorList>
            <consortium name="EnsemblMetazoa"/>
        </authorList>
    </citation>
    <scope>IDENTIFICATION</scope>
</reference>
<keyword evidence="6" id="KW-0175">Coiled coil</keyword>
<evidence type="ECO:0000313" key="11">
    <source>
        <dbReference type="Proteomes" id="UP000494040"/>
    </source>
</evidence>
<feature type="domain" description="SH3" evidence="7">
    <location>
        <begin position="5"/>
        <end position="64"/>
    </location>
</feature>
<dbReference type="Pfam" id="PF00169">
    <property type="entry name" value="PH"/>
    <property type="match status" value="1"/>
</dbReference>
<evidence type="ECO:0000256" key="1">
    <source>
        <dbReference type="ARBA" id="ARBA00004510"/>
    </source>
</evidence>
<dbReference type="SUPFAM" id="SSF50729">
    <property type="entry name" value="PH domain-like"/>
    <property type="match status" value="1"/>
</dbReference>
<dbReference type="OrthoDB" id="6019202at2759"/>
<organism evidence="10 11">
    <name type="scientific">Cimex lectularius</name>
    <name type="common">Bed bug</name>
    <name type="synonym">Acanthia lectularia</name>
    <dbReference type="NCBI Taxonomy" id="79782"/>
    <lineage>
        <taxon>Eukaryota</taxon>
        <taxon>Metazoa</taxon>
        <taxon>Ecdysozoa</taxon>
        <taxon>Arthropoda</taxon>
        <taxon>Hexapoda</taxon>
        <taxon>Insecta</taxon>
        <taxon>Pterygota</taxon>
        <taxon>Neoptera</taxon>
        <taxon>Paraneoptera</taxon>
        <taxon>Hemiptera</taxon>
        <taxon>Heteroptera</taxon>
        <taxon>Panheteroptera</taxon>
        <taxon>Cimicomorpha</taxon>
        <taxon>Cimicidae</taxon>
        <taxon>Cimex</taxon>
    </lineage>
</organism>
<dbReference type="GO" id="GO:0016192">
    <property type="term" value="P:vesicle-mediated transport"/>
    <property type="evidence" value="ECO:0007669"/>
    <property type="project" value="UniProtKB-ARBA"/>
</dbReference>
<dbReference type="Gene3D" id="2.30.29.30">
    <property type="entry name" value="Pleckstrin-homology domain (PH domain)/Phosphotyrosine-binding domain (PTB)"/>
    <property type="match status" value="1"/>
</dbReference>
<dbReference type="InterPro" id="IPR001849">
    <property type="entry name" value="PH_domain"/>
</dbReference>
<dbReference type="Pfam" id="PF07653">
    <property type="entry name" value="SH3_2"/>
    <property type="match status" value="1"/>
</dbReference>
<dbReference type="InterPro" id="IPR036028">
    <property type="entry name" value="SH3-like_dom_sf"/>
</dbReference>
<dbReference type="PROSITE" id="PS50002">
    <property type="entry name" value="SH3"/>
    <property type="match status" value="1"/>
</dbReference>
<keyword evidence="4" id="KW-0966">Cell projection</keyword>
<dbReference type="CDD" id="cd01225">
    <property type="entry name" value="PH_Cool_Pix"/>
    <property type="match status" value="1"/>
</dbReference>
<dbReference type="PRINTS" id="PR00452">
    <property type="entry name" value="SH3DOMAIN"/>
</dbReference>
<name>A0A8I6RUK8_CIMLE</name>
<dbReference type="InterPro" id="IPR011993">
    <property type="entry name" value="PH-like_dom_sf"/>
</dbReference>
<dbReference type="PROSITE" id="PS50010">
    <property type="entry name" value="DH_2"/>
    <property type="match status" value="1"/>
</dbReference>
<evidence type="ECO:0000256" key="3">
    <source>
        <dbReference type="ARBA" id="ARBA00022658"/>
    </source>
</evidence>
<dbReference type="GO" id="GO:0005737">
    <property type="term" value="C:cytoplasm"/>
    <property type="evidence" value="ECO:0007669"/>
    <property type="project" value="TreeGrafter"/>
</dbReference>
<evidence type="ECO:0008006" key="12">
    <source>
        <dbReference type="Google" id="ProtNLM"/>
    </source>
</evidence>
<dbReference type="OMA" id="XEELGEF"/>
<evidence type="ECO:0000256" key="6">
    <source>
        <dbReference type="SAM" id="Coils"/>
    </source>
</evidence>
<keyword evidence="2 5" id="KW-0728">SH3 domain</keyword>
<feature type="domain" description="DH" evidence="9">
    <location>
        <begin position="85"/>
        <end position="267"/>
    </location>
</feature>
<dbReference type="PROSITE" id="PS50003">
    <property type="entry name" value="PH_DOMAIN"/>
    <property type="match status" value="1"/>
</dbReference>
<dbReference type="EnsemblMetazoa" id="XM_014396237.2">
    <property type="protein sequence ID" value="XP_014251723.1"/>
    <property type="gene ID" value="LOC106667936"/>
</dbReference>
<evidence type="ECO:0000256" key="5">
    <source>
        <dbReference type="PROSITE-ProRule" id="PRU00192"/>
    </source>
</evidence>
<feature type="domain" description="PH" evidence="8">
    <location>
        <begin position="289"/>
        <end position="397"/>
    </location>
</feature>
<evidence type="ECO:0000256" key="4">
    <source>
        <dbReference type="ARBA" id="ARBA00023273"/>
    </source>
</evidence>
<dbReference type="SMART" id="SM00326">
    <property type="entry name" value="SH3"/>
    <property type="match status" value="1"/>
</dbReference>
<dbReference type="CDD" id="cd00160">
    <property type="entry name" value="RhoGEF"/>
    <property type="match status" value="1"/>
</dbReference>
<evidence type="ECO:0000259" key="8">
    <source>
        <dbReference type="PROSITE" id="PS50003"/>
    </source>
</evidence>
<dbReference type="CTD" id="35306"/>
<dbReference type="GO" id="GO:0030027">
    <property type="term" value="C:lamellipodium"/>
    <property type="evidence" value="ECO:0007669"/>
    <property type="project" value="UniProtKB-SubCell"/>
</dbReference>
<dbReference type="SMART" id="SM00325">
    <property type="entry name" value="RhoGEF"/>
    <property type="match status" value="1"/>
</dbReference>
<protein>
    <recommendedName>
        <fullName evidence="12">Rho guanine nucleotide exchange factor 7</fullName>
    </recommendedName>
</protein>
<dbReference type="Gene3D" id="2.30.30.40">
    <property type="entry name" value="SH3 Domains"/>
    <property type="match status" value="1"/>
</dbReference>
<dbReference type="InterPro" id="IPR046376">
    <property type="entry name" value="PH_Cool_Pix"/>
</dbReference>
<accession>A0A8I6RUK8</accession>
<dbReference type="InterPro" id="IPR000219">
    <property type="entry name" value="DH_dom"/>
</dbReference>
<dbReference type="FunFam" id="2.30.30.40:FF:000072">
    <property type="entry name" value="Unconventional Myosin IB"/>
    <property type="match status" value="1"/>
</dbReference>
<dbReference type="PANTHER" id="PTHR46026:SF1">
    <property type="entry name" value="RHO-TYPE GUANINE NUCLEOTIDE EXCHANGE FACTOR, ISOFORM F"/>
    <property type="match status" value="1"/>
</dbReference>
<comment type="subcellular location">
    <subcellularLocation>
        <location evidence="1">Cell projection</location>
        <location evidence="1">Lamellipodium</location>
    </subcellularLocation>
</comment>